<gene>
    <name evidence="6" type="ORF">D7316_04163</name>
</gene>
<accession>A0A3G8JSS4</accession>
<evidence type="ECO:0000256" key="2">
    <source>
        <dbReference type="ARBA" id="ARBA00022692"/>
    </source>
</evidence>
<evidence type="ECO:0008006" key="8">
    <source>
        <dbReference type="Google" id="ProtNLM"/>
    </source>
</evidence>
<organism evidence="6 7">
    <name type="scientific">Gordonia insulae</name>
    <dbReference type="NCBI Taxonomy" id="2420509"/>
    <lineage>
        <taxon>Bacteria</taxon>
        <taxon>Bacillati</taxon>
        <taxon>Actinomycetota</taxon>
        <taxon>Actinomycetes</taxon>
        <taxon>Mycobacteriales</taxon>
        <taxon>Gordoniaceae</taxon>
        <taxon>Gordonia</taxon>
    </lineage>
</organism>
<reference evidence="6 7" key="1">
    <citation type="submission" date="2018-11" db="EMBL/GenBank/DDBJ databases">
        <title>Gordonia insulae sp. nov., isolated from an island soil.</title>
        <authorList>
            <person name="Kim Y.S."/>
            <person name="Kim S.B."/>
        </authorList>
    </citation>
    <scope>NUCLEOTIDE SEQUENCE [LARGE SCALE GENOMIC DNA]</scope>
    <source>
        <strain evidence="6 7">MMS17-SY073</strain>
    </source>
</reference>
<protein>
    <recommendedName>
        <fullName evidence="8">DoxX family protein</fullName>
    </recommendedName>
</protein>
<proteinExistence type="predicted"/>
<evidence type="ECO:0000256" key="5">
    <source>
        <dbReference type="SAM" id="Phobius"/>
    </source>
</evidence>
<dbReference type="InterPro" id="IPR032808">
    <property type="entry name" value="DoxX"/>
</dbReference>
<evidence type="ECO:0000256" key="4">
    <source>
        <dbReference type="ARBA" id="ARBA00023136"/>
    </source>
</evidence>
<evidence type="ECO:0000256" key="3">
    <source>
        <dbReference type="ARBA" id="ARBA00022989"/>
    </source>
</evidence>
<keyword evidence="2 5" id="KW-0812">Transmembrane</keyword>
<comment type="subcellular location">
    <subcellularLocation>
        <location evidence="1">Membrane</location>
        <topology evidence="1">Multi-pass membrane protein</topology>
    </subcellularLocation>
</comment>
<evidence type="ECO:0000313" key="6">
    <source>
        <dbReference type="EMBL" id="AZG47552.1"/>
    </source>
</evidence>
<sequence length="162" mass="17318">MTLSSNLRVLAAPVLMGAARIALGILWLNEGILKYRAHFGSADIQLVVDGAMSNSRVPGYFTEFATLVMDPLTELFGVAIPAMETGLGIVLVIGVLVRPAAALSAVMLMTYWMADQLIGQYPIMVLLSVAVVAFPHAASGWSLPTLLVSRRTSRAAIPDVHR</sequence>
<feature type="transmembrane region" description="Helical" evidence="5">
    <location>
        <begin position="6"/>
        <end position="28"/>
    </location>
</feature>
<dbReference type="Pfam" id="PF07681">
    <property type="entry name" value="DoxX"/>
    <property type="match status" value="1"/>
</dbReference>
<dbReference type="RefSeq" id="WP_124709892.1">
    <property type="nucleotide sequence ID" value="NZ_CP033972.1"/>
</dbReference>
<keyword evidence="3 5" id="KW-1133">Transmembrane helix</keyword>
<dbReference type="OrthoDB" id="4981738at2"/>
<feature type="transmembrane region" description="Helical" evidence="5">
    <location>
        <begin position="120"/>
        <end position="143"/>
    </location>
</feature>
<name>A0A3G8JSS4_9ACTN</name>
<keyword evidence="4 5" id="KW-0472">Membrane</keyword>
<dbReference type="KEGG" id="gom:D7316_04163"/>
<dbReference type="EMBL" id="CP033972">
    <property type="protein sequence ID" value="AZG47552.1"/>
    <property type="molecule type" value="Genomic_DNA"/>
</dbReference>
<evidence type="ECO:0000256" key="1">
    <source>
        <dbReference type="ARBA" id="ARBA00004141"/>
    </source>
</evidence>
<dbReference type="AlphaFoldDB" id="A0A3G8JSS4"/>
<keyword evidence="7" id="KW-1185">Reference proteome</keyword>
<dbReference type="Proteomes" id="UP000271469">
    <property type="component" value="Chromosome"/>
</dbReference>
<dbReference type="GO" id="GO:0016020">
    <property type="term" value="C:membrane"/>
    <property type="evidence" value="ECO:0007669"/>
    <property type="project" value="UniProtKB-SubCell"/>
</dbReference>
<evidence type="ECO:0000313" key="7">
    <source>
        <dbReference type="Proteomes" id="UP000271469"/>
    </source>
</evidence>